<evidence type="ECO:0000313" key="4">
    <source>
        <dbReference type="EMBL" id="XBW08490.1"/>
    </source>
</evidence>
<feature type="transmembrane region" description="Helical" evidence="3">
    <location>
        <begin position="65"/>
        <end position="83"/>
    </location>
</feature>
<keyword evidence="3" id="KW-0812">Transmembrane</keyword>
<name>A0AAU7V8S3_9ACTO</name>
<reference evidence="4" key="1">
    <citation type="submission" date="2023-11" db="EMBL/GenBank/DDBJ databases">
        <title>Scrofimicrobium hongkongense sp. nov., isolated from a patient with peritonitis.</title>
        <authorList>
            <person name="Lao H.Y."/>
            <person name="Wong A.Y.P."/>
            <person name="Ng T.L."/>
            <person name="Wong R.Y.L."/>
            <person name="Yau M.C.Y."/>
            <person name="Lam J.Y.W."/>
            <person name="Siu G.K.H."/>
        </authorList>
    </citation>
    <scope>NUCLEOTIDE SEQUENCE</scope>
    <source>
        <strain evidence="4">R131</strain>
    </source>
</reference>
<keyword evidence="2 3" id="KW-0472">Membrane</keyword>
<comment type="similarity">
    <text evidence="1 2">Belongs to the BioY family.</text>
</comment>
<dbReference type="PIRSF" id="PIRSF016661">
    <property type="entry name" value="BioY"/>
    <property type="match status" value="1"/>
</dbReference>
<sequence>MNSVVRARVQVNSLVRSAAAVVGGVAALTLLSQVTIPLPFTPVPLSLGTLGAMLLGVFLGSKRGVAAAALYAVLGMVGAPVFAGWSSGVMIVSFGYVLGYVAAAGLMGLWMERARHGGYFSALGATLGSSVIIYLFGLGWMMGMFAMPLEQALALGVVPFLVGDALKSLVIAGTARALKGRRIPW</sequence>
<evidence type="ECO:0000256" key="1">
    <source>
        <dbReference type="ARBA" id="ARBA00010692"/>
    </source>
</evidence>
<dbReference type="PANTHER" id="PTHR34295">
    <property type="entry name" value="BIOTIN TRANSPORTER BIOY"/>
    <property type="match status" value="1"/>
</dbReference>
<dbReference type="PANTHER" id="PTHR34295:SF1">
    <property type="entry name" value="BIOTIN TRANSPORTER BIOY"/>
    <property type="match status" value="1"/>
</dbReference>
<protein>
    <recommendedName>
        <fullName evidence="2">Biotin transporter</fullName>
    </recommendedName>
</protein>
<dbReference type="RefSeq" id="WP_350258690.1">
    <property type="nucleotide sequence ID" value="NZ_CP138335.1"/>
</dbReference>
<comment type="subcellular location">
    <subcellularLocation>
        <location evidence="2">Cell membrane</location>
        <topology evidence="2">Multi-pass membrane protein</topology>
    </subcellularLocation>
</comment>
<dbReference type="EMBL" id="CP138335">
    <property type="protein sequence ID" value="XBW08490.1"/>
    <property type="molecule type" value="Genomic_DNA"/>
</dbReference>
<evidence type="ECO:0000256" key="2">
    <source>
        <dbReference type="PIRNR" id="PIRNR016661"/>
    </source>
</evidence>
<organism evidence="4">
    <name type="scientific">Scrofimicrobium appendicitidis</name>
    <dbReference type="NCBI Taxonomy" id="3079930"/>
    <lineage>
        <taxon>Bacteria</taxon>
        <taxon>Bacillati</taxon>
        <taxon>Actinomycetota</taxon>
        <taxon>Actinomycetes</taxon>
        <taxon>Actinomycetales</taxon>
        <taxon>Actinomycetaceae</taxon>
        <taxon>Scrofimicrobium</taxon>
    </lineage>
</organism>
<feature type="transmembrane region" description="Helical" evidence="3">
    <location>
        <begin position="122"/>
        <end position="146"/>
    </location>
</feature>
<keyword evidence="2" id="KW-1003">Cell membrane</keyword>
<evidence type="ECO:0000256" key="3">
    <source>
        <dbReference type="SAM" id="Phobius"/>
    </source>
</evidence>
<dbReference type="GO" id="GO:0005886">
    <property type="term" value="C:plasma membrane"/>
    <property type="evidence" value="ECO:0007669"/>
    <property type="project" value="UniProtKB-SubCell"/>
</dbReference>
<gene>
    <name evidence="4" type="ORF">SAC06_02730</name>
</gene>
<dbReference type="Gene3D" id="1.10.1760.20">
    <property type="match status" value="1"/>
</dbReference>
<feature type="transmembrane region" description="Helical" evidence="3">
    <location>
        <begin position="152"/>
        <end position="172"/>
    </location>
</feature>
<dbReference type="InterPro" id="IPR003784">
    <property type="entry name" value="BioY"/>
</dbReference>
<keyword evidence="3" id="KW-1133">Transmembrane helix</keyword>
<dbReference type="KEGG" id="sapp:SAC06_02730"/>
<keyword evidence="2" id="KW-0813">Transport</keyword>
<dbReference type="GO" id="GO:0015225">
    <property type="term" value="F:biotin transmembrane transporter activity"/>
    <property type="evidence" value="ECO:0007669"/>
    <property type="project" value="UniProtKB-UniRule"/>
</dbReference>
<feature type="transmembrane region" description="Helical" evidence="3">
    <location>
        <begin position="40"/>
        <end position="58"/>
    </location>
</feature>
<dbReference type="Pfam" id="PF02632">
    <property type="entry name" value="BioY"/>
    <property type="match status" value="1"/>
</dbReference>
<feature type="transmembrane region" description="Helical" evidence="3">
    <location>
        <begin position="14"/>
        <end position="34"/>
    </location>
</feature>
<feature type="transmembrane region" description="Helical" evidence="3">
    <location>
        <begin position="89"/>
        <end position="110"/>
    </location>
</feature>
<dbReference type="AlphaFoldDB" id="A0AAU7V8S3"/>
<accession>A0AAU7V8S3</accession>
<proteinExistence type="inferred from homology"/>